<dbReference type="InterPro" id="IPR033435">
    <property type="entry name" value="DUF5129"/>
</dbReference>
<accession>A0A097IGW1</accession>
<feature type="chain" id="PRO_5039025897" description="DUF5129 domain-containing protein" evidence="2">
    <location>
        <begin position="17"/>
        <end position="481"/>
    </location>
</feature>
<gene>
    <name evidence="4" type="ORF">CDOO_08810</name>
</gene>
<name>A0A097IGW1_9CORY</name>
<dbReference type="Pfam" id="PF17173">
    <property type="entry name" value="DUF5129"/>
    <property type="match status" value="1"/>
</dbReference>
<feature type="region of interest" description="Disordered" evidence="1">
    <location>
        <begin position="459"/>
        <end position="481"/>
    </location>
</feature>
<protein>
    <recommendedName>
        <fullName evidence="3">DUF5129 domain-containing protein</fullName>
    </recommendedName>
</protein>
<dbReference type="AlphaFoldDB" id="A0A097IGW1"/>
<evidence type="ECO:0000313" key="5">
    <source>
        <dbReference type="Proteomes" id="UP000029914"/>
    </source>
</evidence>
<sequence>MKRTSIAALTAAAALAGTGAGFLGFSALTDPPRQSDYAVEQTVGTFTTTVHNPDGVLSAEEEERLRTEAEQVQAPEVVTQLHYLVFARNDENVNDTVEKYLRDNAPELIAPDDDHFADGALIVGVGLDPRQAFTFAGEDVANTLSLHEGRHLDAALDAIKPGVKDGDIPAGLVSGARTATDQEGAADDAYEQAESDHTLGQAFSSFGAGGLAGGAALWAGVAARSRRKKAEQAREDFQVATREYAELSQRLDHIDIRAHSLTSPLVDDTLRGQWAEVQQRFLTMHDRVGSLGELSQDAPDKAFLHRADELGEAAEVTRQVSYAEENIDTLFRLEQGDTAVREQEVSALHSDILAARLDLDTTSSPLYVHLTEVKERAEQLTRRTDSPTFVQDFFVLLRDYQSALTEIRKQKFSDVEPAEELRAPRLYDRDYRPGYGVSGFVPYWSMAAWHSNNVSAHEASQSNTNSSFSSGFSGAGGSSGF</sequence>
<keyword evidence="2" id="KW-0732">Signal</keyword>
<evidence type="ECO:0000313" key="4">
    <source>
        <dbReference type="EMBL" id="AIT61349.1"/>
    </source>
</evidence>
<dbReference type="HOGENOM" id="CLU_028326_0_0_11"/>
<feature type="signal peptide" evidence="2">
    <location>
        <begin position="1"/>
        <end position="16"/>
    </location>
</feature>
<proteinExistence type="predicted"/>
<dbReference type="KEGG" id="cdo:CDOO_08810"/>
<reference evidence="4 5" key="1">
    <citation type="submission" date="2013-09" db="EMBL/GenBank/DDBJ databases">
        <title>Complete genome sequence of Corynebacterium doosanense CAU 212(T) (=DSM 45436(T)), isolated from activated sludge.</title>
        <authorList>
            <person name="Schaffert L."/>
            <person name="Albersmeier A."/>
            <person name="Kalinowski J."/>
            <person name="Ruckert C."/>
        </authorList>
    </citation>
    <scope>NUCLEOTIDE SEQUENCE [LARGE SCALE GENOMIC DNA]</scope>
    <source>
        <strain evidence="4 5">CAU 212</strain>
    </source>
</reference>
<dbReference type="Proteomes" id="UP000029914">
    <property type="component" value="Chromosome"/>
</dbReference>
<evidence type="ECO:0000256" key="1">
    <source>
        <dbReference type="SAM" id="MobiDB-lite"/>
    </source>
</evidence>
<dbReference type="RefSeq" id="WP_018020992.1">
    <property type="nucleotide sequence ID" value="NZ_AQUX01000001.1"/>
</dbReference>
<organism evidence="4 5">
    <name type="scientific">Corynebacterium doosanense CAU 212 = DSM 45436</name>
    <dbReference type="NCBI Taxonomy" id="558173"/>
    <lineage>
        <taxon>Bacteria</taxon>
        <taxon>Bacillati</taxon>
        <taxon>Actinomycetota</taxon>
        <taxon>Actinomycetes</taxon>
        <taxon>Mycobacteriales</taxon>
        <taxon>Corynebacteriaceae</taxon>
        <taxon>Corynebacterium</taxon>
    </lineage>
</organism>
<feature type="domain" description="DUF5129" evidence="3">
    <location>
        <begin position="87"/>
        <end position="295"/>
    </location>
</feature>
<keyword evidence="5" id="KW-1185">Reference proteome</keyword>
<evidence type="ECO:0000259" key="3">
    <source>
        <dbReference type="Pfam" id="PF17173"/>
    </source>
</evidence>
<dbReference type="eggNOG" id="ENOG50337I7">
    <property type="taxonomic scope" value="Bacteria"/>
</dbReference>
<evidence type="ECO:0000256" key="2">
    <source>
        <dbReference type="SAM" id="SignalP"/>
    </source>
</evidence>
<dbReference type="EMBL" id="CP006764">
    <property type="protein sequence ID" value="AIT61349.1"/>
    <property type="molecule type" value="Genomic_DNA"/>
</dbReference>